<dbReference type="AlphaFoldDB" id="A0A918S132"/>
<dbReference type="Gene3D" id="3.40.50.720">
    <property type="entry name" value="NAD(P)-binding Rossmann-like Domain"/>
    <property type="match status" value="1"/>
</dbReference>
<dbReference type="InterPro" id="IPR036291">
    <property type="entry name" value="NAD(P)-bd_dom_sf"/>
</dbReference>
<evidence type="ECO:0000313" key="3">
    <source>
        <dbReference type="Proteomes" id="UP000623010"/>
    </source>
</evidence>
<organism evidence="2 3">
    <name type="scientific">Streptomyces echinoruber</name>
    <dbReference type="NCBI Taxonomy" id="68898"/>
    <lineage>
        <taxon>Bacteria</taxon>
        <taxon>Bacillati</taxon>
        <taxon>Actinomycetota</taxon>
        <taxon>Actinomycetes</taxon>
        <taxon>Kitasatosporales</taxon>
        <taxon>Streptomycetaceae</taxon>
        <taxon>Streptomyces</taxon>
    </lineage>
</organism>
<protein>
    <submittedName>
        <fullName evidence="2">Reductase</fullName>
    </submittedName>
</protein>
<dbReference type="InterPro" id="IPR001509">
    <property type="entry name" value="Epimerase_deHydtase"/>
</dbReference>
<dbReference type="Proteomes" id="UP000623010">
    <property type="component" value="Unassembled WGS sequence"/>
</dbReference>
<dbReference type="InterPro" id="IPR050177">
    <property type="entry name" value="Lipid_A_modif_metabolic_enz"/>
</dbReference>
<accession>A0A918S132</accession>
<evidence type="ECO:0000259" key="1">
    <source>
        <dbReference type="Pfam" id="PF01370"/>
    </source>
</evidence>
<dbReference type="EMBL" id="BMWH01000044">
    <property type="protein sequence ID" value="GHA16480.1"/>
    <property type="molecule type" value="Genomic_DNA"/>
</dbReference>
<gene>
    <name evidence="2" type="ORF">GCM10010389_63720</name>
</gene>
<comment type="caution">
    <text evidence="2">The sequence shown here is derived from an EMBL/GenBank/DDBJ whole genome shotgun (WGS) entry which is preliminary data.</text>
</comment>
<keyword evidence="3" id="KW-1185">Reference proteome</keyword>
<sequence>MTALGTQGRPGRPRARTGRVVVLGATGFVGRHVGAALEAAGHEVLAVARRPVKIPASWRFCPMDVVEEGPGALTRLLAAERPLAVVNAAGAVWSTSAGDMRRGNQLLVERLLAALTASAHRPLLVHLGSVHEYAPQPPGVALVESSPTGPRTEYGRSKLYGTRAVLRAAEEGRVEAVVLRLSNVIGAGTPPASLLGRVARQLLAAQEDEDAEVRVAPLRSSRDFVDARDVSEAVVAAMRSRRAVGRVVNIGSGRSQHVRTMVDLLISLSGRRARLVEGTGDAVRPVGEQTWMGVDVSVARELLGWTPRRTPEDMVRDLWAAAAEEGCDGHGEGGGAGGGRP</sequence>
<proteinExistence type="predicted"/>
<dbReference type="Pfam" id="PF01370">
    <property type="entry name" value="Epimerase"/>
    <property type="match status" value="1"/>
</dbReference>
<name>A0A918S132_9ACTN</name>
<dbReference type="PANTHER" id="PTHR43245:SF13">
    <property type="entry name" value="UDP-D-APIOSE_UDP-D-XYLOSE SYNTHASE 2"/>
    <property type="match status" value="1"/>
</dbReference>
<evidence type="ECO:0000313" key="2">
    <source>
        <dbReference type="EMBL" id="GHA16480.1"/>
    </source>
</evidence>
<dbReference type="RefSeq" id="WP_190060986.1">
    <property type="nucleotide sequence ID" value="NZ_BMWH01000044.1"/>
</dbReference>
<dbReference type="PANTHER" id="PTHR43245">
    <property type="entry name" value="BIFUNCTIONAL POLYMYXIN RESISTANCE PROTEIN ARNA"/>
    <property type="match status" value="1"/>
</dbReference>
<dbReference type="CDD" id="cd08946">
    <property type="entry name" value="SDR_e"/>
    <property type="match status" value="1"/>
</dbReference>
<reference evidence="2" key="1">
    <citation type="journal article" date="2014" name="Int. J. Syst. Evol. Microbiol.">
        <title>Complete genome sequence of Corynebacterium casei LMG S-19264T (=DSM 44701T), isolated from a smear-ripened cheese.</title>
        <authorList>
            <consortium name="US DOE Joint Genome Institute (JGI-PGF)"/>
            <person name="Walter F."/>
            <person name="Albersmeier A."/>
            <person name="Kalinowski J."/>
            <person name="Ruckert C."/>
        </authorList>
    </citation>
    <scope>NUCLEOTIDE SEQUENCE</scope>
    <source>
        <strain evidence="2">JCM 5016</strain>
    </source>
</reference>
<dbReference type="SUPFAM" id="SSF51735">
    <property type="entry name" value="NAD(P)-binding Rossmann-fold domains"/>
    <property type="match status" value="1"/>
</dbReference>
<reference evidence="2" key="2">
    <citation type="submission" date="2020-09" db="EMBL/GenBank/DDBJ databases">
        <authorList>
            <person name="Sun Q."/>
            <person name="Ohkuma M."/>
        </authorList>
    </citation>
    <scope>NUCLEOTIDE SEQUENCE</scope>
    <source>
        <strain evidence="2">JCM 5016</strain>
    </source>
</reference>
<feature type="domain" description="NAD-dependent epimerase/dehydratase" evidence="1">
    <location>
        <begin position="20"/>
        <end position="251"/>
    </location>
</feature>